<sequence>MIKDDISNQNSSESNFSIAEKFSFSIAIVILGLLLGLVIYSWRIQKHKPPVLTLGQREMIRQEQEQFYIPFTVINEGGETAQSVQVIGEFYLNGTVIEQGEQQIDYLSGGESASGAFIFSHNPQEGEVRIRVASYKLP</sequence>
<proteinExistence type="predicted"/>
<protein>
    <recommendedName>
        <fullName evidence="2">CARDB domain-containing protein</fullName>
    </recommendedName>
</protein>
<dbReference type="Pfam" id="PF07705">
    <property type="entry name" value="CARDB"/>
    <property type="match status" value="1"/>
</dbReference>
<evidence type="ECO:0000313" key="4">
    <source>
        <dbReference type="Proteomes" id="UP000184315"/>
    </source>
</evidence>
<dbReference type="RefSeq" id="WP_072719920.1">
    <property type="nucleotide sequence ID" value="NZ_LN889802.1"/>
</dbReference>
<feature type="transmembrane region" description="Helical" evidence="1">
    <location>
        <begin position="22"/>
        <end position="42"/>
    </location>
</feature>
<dbReference type="Proteomes" id="UP000184315">
    <property type="component" value="Unassembled WGS sequence"/>
</dbReference>
<evidence type="ECO:0000256" key="1">
    <source>
        <dbReference type="SAM" id="Phobius"/>
    </source>
</evidence>
<name>A0A1J1LLF0_9CYAN</name>
<evidence type="ECO:0000259" key="2">
    <source>
        <dbReference type="Pfam" id="PF07705"/>
    </source>
</evidence>
<dbReference type="OrthoDB" id="424854at2"/>
<keyword evidence="1" id="KW-0472">Membrane</keyword>
<organism evidence="3 4">
    <name type="scientific">Planktothrix tepida PCC 9214</name>
    <dbReference type="NCBI Taxonomy" id="671072"/>
    <lineage>
        <taxon>Bacteria</taxon>
        <taxon>Bacillati</taxon>
        <taxon>Cyanobacteriota</taxon>
        <taxon>Cyanophyceae</taxon>
        <taxon>Oscillatoriophycideae</taxon>
        <taxon>Oscillatoriales</taxon>
        <taxon>Microcoleaceae</taxon>
        <taxon>Planktothrix</taxon>
    </lineage>
</organism>
<dbReference type="STRING" id="671072.PL9214500550"/>
<dbReference type="InterPro" id="IPR013783">
    <property type="entry name" value="Ig-like_fold"/>
</dbReference>
<keyword evidence="1" id="KW-0812">Transmembrane</keyword>
<feature type="domain" description="CARDB" evidence="2">
    <location>
        <begin position="62"/>
        <end position="132"/>
    </location>
</feature>
<dbReference type="NCBIfam" id="TIGR02588">
    <property type="entry name" value="TIGR02588 family protein"/>
    <property type="match status" value="1"/>
</dbReference>
<dbReference type="InterPro" id="IPR013417">
    <property type="entry name" value="CHP02588"/>
</dbReference>
<gene>
    <name evidence="3" type="ORF">PL9214500550</name>
</gene>
<reference evidence="4" key="1">
    <citation type="submission" date="2015-10" db="EMBL/GenBank/DDBJ databases">
        <authorList>
            <person name="Regsiter A."/>
            <person name="william w."/>
        </authorList>
    </citation>
    <scope>NUCLEOTIDE SEQUENCE [LARGE SCALE GENOMIC DNA]</scope>
</reference>
<dbReference type="InterPro" id="IPR011635">
    <property type="entry name" value="CARDB"/>
</dbReference>
<dbReference type="AlphaFoldDB" id="A0A1J1LLF0"/>
<dbReference type="Gene3D" id="2.60.40.10">
    <property type="entry name" value="Immunoglobulins"/>
    <property type="match status" value="1"/>
</dbReference>
<dbReference type="EMBL" id="CZDF01000156">
    <property type="protein sequence ID" value="CUR33303.1"/>
    <property type="molecule type" value="Genomic_DNA"/>
</dbReference>
<keyword evidence="1" id="KW-1133">Transmembrane helix</keyword>
<keyword evidence="4" id="KW-1185">Reference proteome</keyword>
<accession>A0A1J1LLF0</accession>
<evidence type="ECO:0000313" key="3">
    <source>
        <dbReference type="EMBL" id="CUR33303.1"/>
    </source>
</evidence>